<organism evidence="1 2">
    <name type="scientific">Geodermatophilus obscurus (strain ATCC 25078 / DSM 43160 / JCM 3152 / CCUG 61914 / KCC A-0152 / KCTC 9177 / NBRC 13315 / NRRL B-3577 / G-20)</name>
    <dbReference type="NCBI Taxonomy" id="526225"/>
    <lineage>
        <taxon>Bacteria</taxon>
        <taxon>Bacillati</taxon>
        <taxon>Actinomycetota</taxon>
        <taxon>Actinomycetes</taxon>
        <taxon>Geodermatophilales</taxon>
        <taxon>Geodermatophilaceae</taxon>
        <taxon>Geodermatophilus</taxon>
    </lineage>
</organism>
<protein>
    <submittedName>
        <fullName evidence="1">Uncharacterized protein</fullName>
    </submittedName>
</protein>
<proteinExistence type="predicted"/>
<dbReference type="KEGG" id="gob:Gobs_0208"/>
<dbReference type="HOGENOM" id="CLU_3099258_0_0_11"/>
<name>D2S3Y6_GEOOG</name>
<dbReference type="EMBL" id="CP001867">
    <property type="protein sequence ID" value="ADB73014.1"/>
    <property type="molecule type" value="Genomic_DNA"/>
</dbReference>
<gene>
    <name evidence="1" type="ordered locus">Gobs_0208</name>
</gene>
<evidence type="ECO:0000313" key="1">
    <source>
        <dbReference type="EMBL" id="ADB73014.1"/>
    </source>
</evidence>
<reference evidence="1 2" key="1">
    <citation type="journal article" date="2010" name="Stand. Genomic Sci.">
        <title>Complete genome sequence of Geodermatophilus obscurus type strain (G-20).</title>
        <authorList>
            <person name="Ivanova N."/>
            <person name="Sikorski J."/>
            <person name="Jando M."/>
            <person name="Munk C."/>
            <person name="Lapidus A."/>
            <person name="Glavina Del Rio T."/>
            <person name="Copeland A."/>
            <person name="Tice H."/>
            <person name="Cheng J.-F."/>
            <person name="Lucas S."/>
            <person name="Chen F."/>
            <person name="Nolan M."/>
            <person name="Bruce D."/>
            <person name="Goodwin L."/>
            <person name="Pitluck S."/>
            <person name="Mavromatis K."/>
            <person name="Mikhailova N."/>
            <person name="Pati A."/>
            <person name="Chen A."/>
            <person name="Palaniappan K."/>
            <person name="Land M."/>
            <person name="Hauser L."/>
            <person name="Chang Y.-J."/>
            <person name="Jeffries C.D."/>
            <person name="Meincke L."/>
            <person name="Brettin T."/>
            <person name="Detter J.C."/>
            <person name="Detter J.C."/>
            <person name="Rohde M."/>
            <person name="Goeker M."/>
            <person name="Bristow J."/>
            <person name="Eisen J.A."/>
            <person name="Markowitz V."/>
            <person name="Hugenholtz P."/>
            <person name="Kyrpides N.C."/>
            <person name="Klenk H.-P."/>
        </authorList>
    </citation>
    <scope>NUCLEOTIDE SEQUENCE [LARGE SCALE GENOMIC DNA]</scope>
    <source>
        <strain evidence="2">ATCC 25078 / DSM 43160 / JCM 3152 / KCC A-0152 / KCTC 9177 / NBRC 13315 / NRRL B-3577 / G-20</strain>
    </source>
</reference>
<accession>D2S3Y6</accession>
<keyword evidence="2" id="KW-1185">Reference proteome</keyword>
<dbReference type="RefSeq" id="WP_012946455.1">
    <property type="nucleotide sequence ID" value="NC_013757.1"/>
</dbReference>
<sequence>MSAAPAVDRVREARAALGADGADPWGDSPRGGGPGIVVADTYLQTTAVRAG</sequence>
<evidence type="ECO:0000313" key="2">
    <source>
        <dbReference type="Proteomes" id="UP000001382"/>
    </source>
</evidence>
<dbReference type="STRING" id="526225.Gobs_0208"/>
<reference evidence="2" key="2">
    <citation type="submission" date="2010-01" db="EMBL/GenBank/DDBJ databases">
        <title>The complete genome of Geodermatophilus obscurus DSM 43160.</title>
        <authorList>
            <consortium name="US DOE Joint Genome Institute (JGI-PGF)"/>
            <person name="Lucas S."/>
            <person name="Copeland A."/>
            <person name="Lapidus A."/>
            <person name="Glavina del Rio T."/>
            <person name="Dalin E."/>
            <person name="Tice H."/>
            <person name="Bruce D."/>
            <person name="Goodwin L."/>
            <person name="Pitluck S."/>
            <person name="Kyrpides N."/>
            <person name="Mavromatis K."/>
            <person name="Ivanova N."/>
            <person name="Munk A.C."/>
            <person name="Brettin T."/>
            <person name="Detter J.C."/>
            <person name="Han C."/>
            <person name="Larimer F."/>
            <person name="Land M."/>
            <person name="Hauser L."/>
            <person name="Markowitz V."/>
            <person name="Cheng J.-F."/>
            <person name="Hugenholtz P."/>
            <person name="Woyke T."/>
            <person name="Wu D."/>
            <person name="Jando M."/>
            <person name="Schneider S."/>
            <person name="Klenk H.-P."/>
            <person name="Eisen J.A."/>
        </authorList>
    </citation>
    <scope>NUCLEOTIDE SEQUENCE [LARGE SCALE GENOMIC DNA]</scope>
    <source>
        <strain evidence="2">ATCC 25078 / DSM 43160 / JCM 3152 / KCC A-0152 / KCTC 9177 / NBRC 13315 / NRRL B-3577 / G-20</strain>
    </source>
</reference>
<dbReference type="AlphaFoldDB" id="D2S3Y6"/>
<dbReference type="Proteomes" id="UP000001382">
    <property type="component" value="Chromosome"/>
</dbReference>